<evidence type="ECO:0000256" key="2">
    <source>
        <dbReference type="ARBA" id="ARBA00010944"/>
    </source>
</evidence>
<evidence type="ECO:0000313" key="8">
    <source>
        <dbReference type="EMBL" id="SAI67182.1"/>
    </source>
</evidence>
<keyword evidence="6 8" id="KW-0560">Oxidoreductase</keyword>
<dbReference type="GO" id="GO:0008831">
    <property type="term" value="F:dTDP-4-dehydrorhamnose reductase activity"/>
    <property type="evidence" value="ECO:0007669"/>
    <property type="project" value="UniProtKB-EC"/>
</dbReference>
<accession>A0A157S9T5</accession>
<dbReference type="InterPro" id="IPR036291">
    <property type="entry name" value="NAD(P)-bd_dom_sf"/>
</dbReference>
<evidence type="ECO:0000256" key="5">
    <source>
        <dbReference type="ARBA" id="ARBA00048200"/>
    </source>
</evidence>
<comment type="pathway">
    <text evidence="1 6">Carbohydrate biosynthesis; dTDP-L-rhamnose biosynthesis.</text>
</comment>
<feature type="domain" description="RmlD-like substrate binding" evidence="7">
    <location>
        <begin position="1"/>
        <end position="291"/>
    </location>
</feature>
<dbReference type="UniPathway" id="UPA00124"/>
<sequence length="297" mass="31753">MKLLLLGAAGQMGQALLPALRRLGDLTALGRAQADLTQIQALRDVVDAIAPDVIVNAAAYTAVDRAEHQQALARQINAEAVAVLADIARERDALLVHYSSDYVFDGRKAGAYVESDAAHPLNVYGQTKLAGDNAVRESGCRALVLRTSWVYATHGENFVRTVLKLAATQNTLRMVSDQVGAPVSADRLAAVSVQAIVAHQAGLLASGLYHLAPTGAVDRHGLACHIVERARAHDPALGLRLENIEAIPTPDDPALARRPRNSRLDSSALSRALGIALPDWREDLDAAIQTLMRSNLR</sequence>
<keyword evidence="6" id="KW-0521">NADP</keyword>
<proteinExistence type="inferred from homology"/>
<dbReference type="GO" id="GO:0019305">
    <property type="term" value="P:dTDP-rhamnose biosynthetic process"/>
    <property type="evidence" value="ECO:0007669"/>
    <property type="project" value="UniProtKB-UniPathway"/>
</dbReference>
<dbReference type="NCBIfam" id="TIGR01214">
    <property type="entry name" value="rmlD"/>
    <property type="match status" value="1"/>
</dbReference>
<comment type="function">
    <text evidence="6">Catalyzes the reduction of dTDP-6-deoxy-L-lyxo-4-hexulose to yield dTDP-L-rhamnose.</text>
</comment>
<dbReference type="STRING" id="288768.SAMEA3906486_01368"/>
<dbReference type="SUPFAM" id="SSF51735">
    <property type="entry name" value="NAD(P)-binding Rossmann-fold domains"/>
    <property type="match status" value="1"/>
</dbReference>
<dbReference type="InterPro" id="IPR005913">
    <property type="entry name" value="dTDP_dehydrorham_reduct"/>
</dbReference>
<dbReference type="PANTHER" id="PTHR10491">
    <property type="entry name" value="DTDP-4-DEHYDRORHAMNOSE REDUCTASE"/>
    <property type="match status" value="1"/>
</dbReference>
<dbReference type="RefSeq" id="WP_066124974.1">
    <property type="nucleotide sequence ID" value="NZ_FKIF01000002.1"/>
</dbReference>
<evidence type="ECO:0000256" key="1">
    <source>
        <dbReference type="ARBA" id="ARBA00004781"/>
    </source>
</evidence>
<comment type="cofactor">
    <cofactor evidence="6">
        <name>Mg(2+)</name>
        <dbReference type="ChEBI" id="CHEBI:18420"/>
    </cofactor>
    <text evidence="6">Binds 1 Mg(2+) ion per monomer.</text>
</comment>
<keyword evidence="9" id="KW-1185">Reference proteome</keyword>
<reference evidence="8 9" key="1">
    <citation type="submission" date="2016-04" db="EMBL/GenBank/DDBJ databases">
        <authorList>
            <consortium name="Pathogen Informatics"/>
        </authorList>
    </citation>
    <scope>NUCLEOTIDE SEQUENCE [LARGE SCALE GENOMIC DNA]</scope>
    <source>
        <strain evidence="8 9">H050680373</strain>
    </source>
</reference>
<dbReference type="PANTHER" id="PTHR10491:SF4">
    <property type="entry name" value="METHIONINE ADENOSYLTRANSFERASE 2 SUBUNIT BETA"/>
    <property type="match status" value="1"/>
</dbReference>
<dbReference type="GO" id="GO:0005829">
    <property type="term" value="C:cytosol"/>
    <property type="evidence" value="ECO:0007669"/>
    <property type="project" value="TreeGrafter"/>
</dbReference>
<gene>
    <name evidence="8" type="primary">rfbD</name>
    <name evidence="8" type="ORF">SAMEA3906486_01368</name>
</gene>
<dbReference type="InterPro" id="IPR029903">
    <property type="entry name" value="RmlD-like-bd"/>
</dbReference>
<evidence type="ECO:0000313" key="9">
    <source>
        <dbReference type="Proteomes" id="UP000076848"/>
    </source>
</evidence>
<comment type="catalytic activity">
    <reaction evidence="5 6">
        <text>dTDP-beta-L-rhamnose + NADP(+) = dTDP-4-dehydro-beta-L-rhamnose + NADPH + H(+)</text>
        <dbReference type="Rhea" id="RHEA:21796"/>
        <dbReference type="ChEBI" id="CHEBI:15378"/>
        <dbReference type="ChEBI" id="CHEBI:57510"/>
        <dbReference type="ChEBI" id="CHEBI:57783"/>
        <dbReference type="ChEBI" id="CHEBI:58349"/>
        <dbReference type="ChEBI" id="CHEBI:62830"/>
        <dbReference type="EC" id="1.1.1.133"/>
    </reaction>
</comment>
<dbReference type="OrthoDB" id="9803892at2"/>
<dbReference type="Gene3D" id="3.90.25.10">
    <property type="entry name" value="UDP-galactose 4-epimerase, domain 1"/>
    <property type="match status" value="1"/>
</dbReference>
<dbReference type="CDD" id="cd05254">
    <property type="entry name" value="dTDP_HR_like_SDR_e"/>
    <property type="match status" value="1"/>
</dbReference>
<evidence type="ECO:0000256" key="4">
    <source>
        <dbReference type="ARBA" id="ARBA00017099"/>
    </source>
</evidence>
<dbReference type="Proteomes" id="UP000076848">
    <property type="component" value="Unassembled WGS sequence"/>
</dbReference>
<dbReference type="EC" id="1.1.1.133" evidence="3 6"/>
<dbReference type="Pfam" id="PF04321">
    <property type="entry name" value="RmlD_sub_bind"/>
    <property type="match status" value="1"/>
</dbReference>
<evidence type="ECO:0000259" key="7">
    <source>
        <dbReference type="Pfam" id="PF04321"/>
    </source>
</evidence>
<evidence type="ECO:0000256" key="3">
    <source>
        <dbReference type="ARBA" id="ARBA00012929"/>
    </source>
</evidence>
<dbReference type="EMBL" id="FKIF01000002">
    <property type="protein sequence ID" value="SAI67182.1"/>
    <property type="molecule type" value="Genomic_DNA"/>
</dbReference>
<name>A0A157S9T5_9BORD</name>
<dbReference type="AlphaFoldDB" id="A0A157S9T5"/>
<dbReference type="Gene3D" id="3.40.50.720">
    <property type="entry name" value="NAD(P)-binding Rossmann-like Domain"/>
    <property type="match status" value="1"/>
</dbReference>
<comment type="similarity">
    <text evidence="2 6">Belongs to the dTDP-4-dehydrorhamnose reductase family.</text>
</comment>
<organism evidence="8 9">
    <name type="scientific">Bordetella ansorpii</name>
    <dbReference type="NCBI Taxonomy" id="288768"/>
    <lineage>
        <taxon>Bacteria</taxon>
        <taxon>Pseudomonadati</taxon>
        <taxon>Pseudomonadota</taxon>
        <taxon>Betaproteobacteria</taxon>
        <taxon>Burkholderiales</taxon>
        <taxon>Alcaligenaceae</taxon>
        <taxon>Bordetella</taxon>
    </lineage>
</organism>
<protein>
    <recommendedName>
        <fullName evidence="4 6">dTDP-4-dehydrorhamnose reductase</fullName>
        <ecNumber evidence="3 6">1.1.1.133</ecNumber>
    </recommendedName>
</protein>
<evidence type="ECO:0000256" key="6">
    <source>
        <dbReference type="RuleBase" id="RU364082"/>
    </source>
</evidence>